<evidence type="ECO:0000313" key="4">
    <source>
        <dbReference type="Proteomes" id="UP000190625"/>
    </source>
</evidence>
<feature type="domain" description="Porin" evidence="2">
    <location>
        <begin position="10"/>
        <end position="332"/>
    </location>
</feature>
<dbReference type="InterPro" id="IPR033900">
    <property type="entry name" value="Gram_neg_porin_domain"/>
</dbReference>
<proteinExistence type="predicted"/>
<evidence type="ECO:0000313" key="3">
    <source>
        <dbReference type="EMBL" id="SJZ30255.1"/>
    </source>
</evidence>
<dbReference type="Proteomes" id="UP000190625">
    <property type="component" value="Unassembled WGS sequence"/>
</dbReference>
<dbReference type="Gene3D" id="2.40.160.10">
    <property type="entry name" value="Porin"/>
    <property type="match status" value="1"/>
</dbReference>
<evidence type="ECO:0000256" key="1">
    <source>
        <dbReference type="SAM" id="SignalP"/>
    </source>
</evidence>
<dbReference type="GO" id="GO:0015288">
    <property type="term" value="F:porin activity"/>
    <property type="evidence" value="ECO:0007669"/>
    <property type="project" value="InterPro"/>
</dbReference>
<evidence type="ECO:0000259" key="2">
    <source>
        <dbReference type="Pfam" id="PF13609"/>
    </source>
</evidence>
<dbReference type="EMBL" id="FUWM01000003">
    <property type="protein sequence ID" value="SJZ30255.1"/>
    <property type="molecule type" value="Genomic_DNA"/>
</dbReference>
<gene>
    <name evidence="3" type="ORF">SAMN02745118_00020</name>
</gene>
<dbReference type="InterPro" id="IPR023614">
    <property type="entry name" value="Porin_dom_sf"/>
</dbReference>
<dbReference type="OrthoDB" id="2114614at2"/>
<dbReference type="SUPFAM" id="SSF56935">
    <property type="entry name" value="Porins"/>
    <property type="match status" value="1"/>
</dbReference>
<dbReference type="RefSeq" id="WP_078808564.1">
    <property type="nucleotide sequence ID" value="NZ_FUWM01000003.1"/>
</dbReference>
<dbReference type="GO" id="GO:0016020">
    <property type="term" value="C:membrane"/>
    <property type="evidence" value="ECO:0007669"/>
    <property type="project" value="InterPro"/>
</dbReference>
<protein>
    <submittedName>
        <fullName evidence="3">Porin</fullName>
    </submittedName>
</protein>
<name>A0A1T4JJA2_9FIRM</name>
<sequence>MKKIAILLTLTLVVALAAPAMAGTIMTRTDMKVSGNLEIENKYNDPVTGDSTSQTVGDLEIYVEANPAENVTFYSVYEVIYEFEPKNTNSSSNIKEENLKEAWLKVDNMFGPLTLKAGRIEETATDEILYDEDQEEGVELIYDVGNVYAKLGHSIDSSDTENKALMFQGKLIDLGLVDAVALDYLDYNGKGDGYTLKIGKNHSFVDASIMLGEVDKDDDANMFDFRVSTEELLPGVTTSLEYADVEGGFINKGWQIDSVFADVHDDIDKDDLDMIRPGFNFDLSDKLNIDFSYAMFNNDDTDKDQDYLDLTFTYDLNKYTYLEVEYEDNDYDWQDNKEILTTTLGADF</sequence>
<feature type="signal peptide" evidence="1">
    <location>
        <begin position="1"/>
        <end position="22"/>
    </location>
</feature>
<accession>A0A1T4JJA2</accession>
<dbReference type="Pfam" id="PF13609">
    <property type="entry name" value="Porin_4"/>
    <property type="match status" value="1"/>
</dbReference>
<dbReference type="STRING" id="142842.SAMN02745118_00020"/>
<feature type="chain" id="PRO_5039574675" evidence="1">
    <location>
        <begin position="23"/>
        <end position="348"/>
    </location>
</feature>
<dbReference type="AlphaFoldDB" id="A0A1T4JJA2"/>
<keyword evidence="4" id="KW-1185">Reference proteome</keyword>
<keyword evidence="1" id="KW-0732">Signal</keyword>
<organism evidence="3 4">
    <name type="scientific">Selenihalanaerobacter shriftii</name>
    <dbReference type="NCBI Taxonomy" id="142842"/>
    <lineage>
        <taxon>Bacteria</taxon>
        <taxon>Bacillati</taxon>
        <taxon>Bacillota</taxon>
        <taxon>Clostridia</taxon>
        <taxon>Halanaerobiales</taxon>
        <taxon>Halobacteroidaceae</taxon>
        <taxon>Selenihalanaerobacter</taxon>
    </lineage>
</organism>
<reference evidence="4" key="1">
    <citation type="submission" date="2017-02" db="EMBL/GenBank/DDBJ databases">
        <authorList>
            <person name="Varghese N."/>
            <person name="Submissions S."/>
        </authorList>
    </citation>
    <scope>NUCLEOTIDE SEQUENCE [LARGE SCALE GENOMIC DNA]</scope>
    <source>
        <strain evidence="4">ATCC BAA-73</strain>
    </source>
</reference>